<dbReference type="PANTHER" id="PTHR10587">
    <property type="entry name" value="GLYCOSYL TRANSFERASE-RELATED"/>
    <property type="match status" value="1"/>
</dbReference>
<keyword evidence="1" id="KW-0479">Metal-binding</keyword>
<evidence type="ECO:0000256" key="3">
    <source>
        <dbReference type="SAM" id="MobiDB-lite"/>
    </source>
</evidence>
<organism evidence="5 6">
    <name type="scientific">Paenibacillus montaniterrae</name>
    <dbReference type="NCBI Taxonomy" id="429341"/>
    <lineage>
        <taxon>Bacteria</taxon>
        <taxon>Bacillati</taxon>
        <taxon>Bacillota</taxon>
        <taxon>Bacilli</taxon>
        <taxon>Bacillales</taxon>
        <taxon>Paenibacillaceae</taxon>
        <taxon>Paenibacillus</taxon>
    </lineage>
</organism>
<dbReference type="PANTHER" id="PTHR10587:SF133">
    <property type="entry name" value="CHITIN DEACETYLASE 1-RELATED"/>
    <property type="match status" value="1"/>
</dbReference>
<dbReference type="GO" id="GO:0005975">
    <property type="term" value="P:carbohydrate metabolic process"/>
    <property type="evidence" value="ECO:0007669"/>
    <property type="project" value="InterPro"/>
</dbReference>
<dbReference type="EMBL" id="BOSE01000011">
    <property type="protein sequence ID" value="GIP18982.1"/>
    <property type="molecule type" value="Genomic_DNA"/>
</dbReference>
<evidence type="ECO:0000259" key="4">
    <source>
        <dbReference type="PROSITE" id="PS51677"/>
    </source>
</evidence>
<keyword evidence="2" id="KW-0378">Hydrolase</keyword>
<gene>
    <name evidence="5" type="ORF">J40TS1_46240</name>
</gene>
<dbReference type="PROSITE" id="PS51677">
    <property type="entry name" value="NODB"/>
    <property type="match status" value="1"/>
</dbReference>
<accession>A0A920CW74</accession>
<dbReference type="GO" id="GO:0046872">
    <property type="term" value="F:metal ion binding"/>
    <property type="evidence" value="ECO:0007669"/>
    <property type="project" value="UniProtKB-KW"/>
</dbReference>
<dbReference type="InterPro" id="IPR002509">
    <property type="entry name" value="NODB_dom"/>
</dbReference>
<proteinExistence type="predicted"/>
<sequence length="310" mass="34553">MSNNNSNFRSFQVAVLVFILFVMAGCSTYPSIEPHQPVAASSGIISNLMNHDSEQEPEQSGTPEDSQLEAEATPPADEELDDADQAHFADLDQIEPVEEVKEQEEHANEEEHAVTPSEGEQQVMNIAITFDDGPDLKYTPRILDILQEKDVKATFFVVGIQVNKYPDVLKRIEAEGHLIGNHSYNHPNLTKLSSDELTEEIQSTDDKIFAALGHVPTLVRPPYGSVNDEVRQQLQDMGKEVVLWNIDPRDWDGSTVDDMFENIMSNARDGGNILLHSFGGKHIENTVTLLPLIIDELRAQGYSFVTVDEL</sequence>
<evidence type="ECO:0000313" key="5">
    <source>
        <dbReference type="EMBL" id="GIP18982.1"/>
    </source>
</evidence>
<dbReference type="GO" id="GO:0016020">
    <property type="term" value="C:membrane"/>
    <property type="evidence" value="ECO:0007669"/>
    <property type="project" value="TreeGrafter"/>
</dbReference>
<name>A0A920CW74_9BACL</name>
<evidence type="ECO:0000256" key="2">
    <source>
        <dbReference type="ARBA" id="ARBA00022801"/>
    </source>
</evidence>
<dbReference type="GO" id="GO:0016810">
    <property type="term" value="F:hydrolase activity, acting on carbon-nitrogen (but not peptide) bonds"/>
    <property type="evidence" value="ECO:0007669"/>
    <property type="project" value="InterPro"/>
</dbReference>
<protein>
    <recommendedName>
        <fullName evidence="4">NodB homology domain-containing protein</fullName>
    </recommendedName>
</protein>
<dbReference type="Pfam" id="PF01522">
    <property type="entry name" value="Polysacc_deac_1"/>
    <property type="match status" value="1"/>
</dbReference>
<evidence type="ECO:0000313" key="6">
    <source>
        <dbReference type="Proteomes" id="UP000683139"/>
    </source>
</evidence>
<feature type="domain" description="NodB homology" evidence="4">
    <location>
        <begin position="124"/>
        <end position="305"/>
    </location>
</feature>
<dbReference type="AlphaFoldDB" id="A0A920CW74"/>
<feature type="region of interest" description="Disordered" evidence="3">
    <location>
        <begin position="99"/>
        <end position="121"/>
    </location>
</feature>
<feature type="region of interest" description="Disordered" evidence="3">
    <location>
        <begin position="52"/>
        <end position="78"/>
    </location>
</feature>
<keyword evidence="6" id="KW-1185">Reference proteome</keyword>
<reference evidence="5" key="1">
    <citation type="submission" date="2021-03" db="EMBL/GenBank/DDBJ databases">
        <title>Antimicrobial resistance genes in bacteria isolated from Japanese honey, and their potential for conferring macrolide and lincosamide resistance in the American foulbrood pathogen Paenibacillus larvae.</title>
        <authorList>
            <person name="Okamoto M."/>
            <person name="Kumagai M."/>
            <person name="Kanamori H."/>
            <person name="Takamatsu D."/>
        </authorList>
    </citation>
    <scope>NUCLEOTIDE SEQUENCE</scope>
    <source>
        <strain evidence="5">J40TS1</strain>
    </source>
</reference>
<dbReference type="Proteomes" id="UP000683139">
    <property type="component" value="Unassembled WGS sequence"/>
</dbReference>
<comment type="caution">
    <text evidence="5">The sequence shown here is derived from an EMBL/GenBank/DDBJ whole genome shotgun (WGS) entry which is preliminary data.</text>
</comment>
<dbReference type="InterPro" id="IPR050248">
    <property type="entry name" value="Polysacc_deacetylase_ArnD"/>
</dbReference>
<dbReference type="SUPFAM" id="SSF88713">
    <property type="entry name" value="Glycoside hydrolase/deacetylase"/>
    <property type="match status" value="1"/>
</dbReference>
<dbReference type="Gene3D" id="3.20.20.370">
    <property type="entry name" value="Glycoside hydrolase/deacetylase"/>
    <property type="match status" value="1"/>
</dbReference>
<dbReference type="CDD" id="cd10917">
    <property type="entry name" value="CE4_NodB_like_6s_7s"/>
    <property type="match status" value="1"/>
</dbReference>
<dbReference type="InterPro" id="IPR011330">
    <property type="entry name" value="Glyco_hydro/deAcase_b/a-brl"/>
</dbReference>
<feature type="compositionally biased region" description="Basic and acidic residues" evidence="3">
    <location>
        <begin position="99"/>
        <end position="113"/>
    </location>
</feature>
<evidence type="ECO:0000256" key="1">
    <source>
        <dbReference type="ARBA" id="ARBA00022723"/>
    </source>
</evidence>